<proteinExistence type="predicted"/>
<dbReference type="Proteomes" id="UP000224563">
    <property type="component" value="Unassembled WGS sequence"/>
</dbReference>
<dbReference type="EMBL" id="PDYG01000123">
    <property type="protein sequence ID" value="PHU36773.1"/>
    <property type="molecule type" value="Genomic_DNA"/>
</dbReference>
<feature type="transmembrane region" description="Helical" evidence="1">
    <location>
        <begin position="51"/>
        <end position="68"/>
    </location>
</feature>
<gene>
    <name evidence="2" type="ORF">CSX02_11415</name>
</gene>
<feature type="transmembrane region" description="Helical" evidence="1">
    <location>
        <begin position="129"/>
        <end position="149"/>
    </location>
</feature>
<reference evidence="2 3" key="2">
    <citation type="submission" date="2017-10" db="EMBL/GenBank/DDBJ databases">
        <authorList>
            <person name="Banno H."/>
            <person name="Chua N.-H."/>
        </authorList>
    </citation>
    <scope>NUCLEOTIDE SEQUENCE [LARGE SCALE GENOMIC DNA]</scope>
    <source>
        <strain evidence="2 3">JK623</strain>
    </source>
</reference>
<dbReference type="Pfam" id="PF19845">
    <property type="entry name" value="DUF6320"/>
    <property type="match status" value="1"/>
</dbReference>
<feature type="transmembrane region" description="Helical" evidence="1">
    <location>
        <begin position="186"/>
        <end position="206"/>
    </location>
</feature>
<feature type="transmembrane region" description="Helical" evidence="1">
    <location>
        <begin position="74"/>
        <end position="93"/>
    </location>
</feature>
<feature type="transmembrane region" description="Helical" evidence="1">
    <location>
        <begin position="105"/>
        <end position="123"/>
    </location>
</feature>
<keyword evidence="1" id="KW-0812">Transmembrane</keyword>
<dbReference type="AlphaFoldDB" id="A0A2G3E0Y4"/>
<keyword evidence="1" id="KW-0472">Membrane</keyword>
<organism evidence="2 3">
    <name type="scientific">Agathobacter ruminis</name>
    <dbReference type="NCBI Taxonomy" id="1712665"/>
    <lineage>
        <taxon>Bacteria</taxon>
        <taxon>Bacillati</taxon>
        <taxon>Bacillota</taxon>
        <taxon>Clostridia</taxon>
        <taxon>Lachnospirales</taxon>
        <taxon>Lachnospiraceae</taxon>
        <taxon>Agathobacter</taxon>
    </lineage>
</organism>
<evidence type="ECO:0000313" key="3">
    <source>
        <dbReference type="Proteomes" id="UP000224563"/>
    </source>
</evidence>
<reference evidence="2 3" key="1">
    <citation type="submission" date="2017-10" db="EMBL/GenBank/DDBJ databases">
        <title>Resolving the taxonomy of Roseburia spp., Eubacterium rectale and Agathobacter spp. through phylogenomic analysis.</title>
        <authorList>
            <person name="Sheridan P.O."/>
            <person name="Walker A.W."/>
            <person name="Duncan S.H."/>
            <person name="Scott K.P."/>
            <person name="Toole P.W.O."/>
            <person name="Luis P."/>
            <person name="Flint H.J."/>
        </authorList>
    </citation>
    <scope>NUCLEOTIDE SEQUENCE [LARGE SCALE GENOMIC DNA]</scope>
    <source>
        <strain evidence="2 3">JK623</strain>
    </source>
</reference>
<accession>A0A2G3E0Y4</accession>
<evidence type="ECO:0000313" key="2">
    <source>
        <dbReference type="EMBL" id="PHU36773.1"/>
    </source>
</evidence>
<dbReference type="InterPro" id="IPR046283">
    <property type="entry name" value="DUF6320"/>
</dbReference>
<keyword evidence="3" id="KW-1185">Reference proteome</keyword>
<comment type="caution">
    <text evidence="2">The sequence shown here is derived from an EMBL/GenBank/DDBJ whole genome shotgun (WGS) entry which is preliminary data.</text>
</comment>
<keyword evidence="1" id="KW-1133">Transmembrane helix</keyword>
<protein>
    <submittedName>
        <fullName evidence="2">Zinc ribbon domain-containing protein</fullName>
    </submittedName>
</protein>
<evidence type="ECO:0000256" key="1">
    <source>
        <dbReference type="SAM" id="Phobius"/>
    </source>
</evidence>
<name>A0A2G3E0Y4_9FIRM</name>
<feature type="transmembrane region" description="Helical" evidence="1">
    <location>
        <begin position="161"/>
        <end position="180"/>
    </location>
</feature>
<sequence>MKTCPKCNVKILDDTDRCPLCRHALSGPDGGLRSYPDAVGSIRRARLFENMVLFLSVIAGIVALYLNYKLSHTNWWSLIVVLSLFYVNVVIRYAILGRSGYQSKVYGLLVIALLVLEGIDYLTGFEGWALTYVYPSGIMALDLAILILMITNRRNWQSYMLPQLVLVVLSLFSGVFWLAGWNRSPLLAQISVGVALFTFLGTLILGDRRARNEMNRRFHV</sequence>